<gene>
    <name evidence="1" type="ORF">BWY04_01378</name>
</gene>
<reference evidence="1" key="1">
    <citation type="submission" date="2017-02" db="EMBL/GenBank/DDBJ databases">
        <title>Delving into the versatile metabolic prowess of the omnipresent phylum Bacteroidetes.</title>
        <authorList>
            <person name="Nobu M.K."/>
            <person name="Mei R."/>
            <person name="Narihiro T."/>
            <person name="Kuroda K."/>
            <person name="Liu W.-T."/>
        </authorList>
    </citation>
    <scope>NUCLEOTIDE SEQUENCE</scope>
    <source>
        <strain evidence="1">ADurb.Bin160</strain>
    </source>
</reference>
<dbReference type="EMBL" id="MWDB01000048">
    <property type="protein sequence ID" value="OQB40326.1"/>
    <property type="molecule type" value="Genomic_DNA"/>
</dbReference>
<organism evidence="1">
    <name type="scientific">candidate division CPR1 bacterium ADurb.Bin160</name>
    <dbReference type="NCBI Taxonomy" id="1852826"/>
    <lineage>
        <taxon>Bacteria</taxon>
        <taxon>candidate division CPR1</taxon>
    </lineage>
</organism>
<sequence length="145" mass="17698">MNELTKAEIKLVFAKGAKMIVQEAVNLCYRNRGKSLTEISSEYKFMSKEFFHSKGSSERITIIIHLYSYLISMFYITNCKAITEDDYLFFKHRYVYSIFYDLKNKIFFNKKRKYMNKMRKMFDKEDKNIIKESIKEYLRELEYDR</sequence>
<protein>
    <submittedName>
        <fullName evidence="1">Uncharacterized protein</fullName>
    </submittedName>
</protein>
<comment type="caution">
    <text evidence="1">The sequence shown here is derived from an EMBL/GenBank/DDBJ whole genome shotgun (WGS) entry which is preliminary data.</text>
</comment>
<dbReference type="Proteomes" id="UP000485621">
    <property type="component" value="Unassembled WGS sequence"/>
</dbReference>
<proteinExistence type="predicted"/>
<dbReference type="AlphaFoldDB" id="A0A1V5ZJN5"/>
<evidence type="ECO:0000313" key="1">
    <source>
        <dbReference type="EMBL" id="OQB40326.1"/>
    </source>
</evidence>
<name>A0A1V5ZJN5_9BACT</name>
<accession>A0A1V5ZJN5</accession>